<evidence type="ECO:0000313" key="5">
    <source>
        <dbReference type="Proteomes" id="UP001589670"/>
    </source>
</evidence>
<sequence length="337" mass="34570">MTDITMIRSAAARLAGHARRTPLLSSPFLDDIAGRRVFIKPECLQHTGSFKYRGARSAISALDANVRAHGVIAFSSGNHAQGVALAASEFGVPAVIIMPRDAPRMKIDNTRALGAEVVLYDRAGEDRDAIGATISAERGLTLIKPYDEPQVIAGQGTTGLEIAEDAAALGIETADVLVCCGGGGLTSGIALALEADAPGLRARPCEPEGFDDATRSLASGRIMRNAQTATGLCDAIVTPQPGEITFPIMARLCGPGLVVAEDEALHAMALAFSRLKLVAEPGGAVALAAALFRADEIAGDAVICTISGGNVDADIFATALSRFGGRTGARGEAAAPA</sequence>
<dbReference type="RefSeq" id="WP_377070149.1">
    <property type="nucleotide sequence ID" value="NZ_JBHMEC010000017.1"/>
</dbReference>
<keyword evidence="2" id="KW-0663">Pyridoxal phosphate</keyword>
<gene>
    <name evidence="4" type="ORF">ACFFU4_12740</name>
</gene>
<evidence type="ECO:0000256" key="1">
    <source>
        <dbReference type="ARBA" id="ARBA00001933"/>
    </source>
</evidence>
<accession>A0ABV5I1P1</accession>
<organism evidence="4 5">
    <name type="scientific">Roseovarius ramblicola</name>
    <dbReference type="NCBI Taxonomy" id="2022336"/>
    <lineage>
        <taxon>Bacteria</taxon>
        <taxon>Pseudomonadati</taxon>
        <taxon>Pseudomonadota</taxon>
        <taxon>Alphaproteobacteria</taxon>
        <taxon>Rhodobacterales</taxon>
        <taxon>Roseobacteraceae</taxon>
        <taxon>Roseovarius</taxon>
    </lineage>
</organism>
<dbReference type="PANTHER" id="PTHR43050">
    <property type="entry name" value="SERINE / THREONINE RACEMASE FAMILY MEMBER"/>
    <property type="match status" value="1"/>
</dbReference>
<dbReference type="PANTHER" id="PTHR43050:SF1">
    <property type="entry name" value="SERINE RACEMASE"/>
    <property type="match status" value="1"/>
</dbReference>
<proteinExistence type="predicted"/>
<dbReference type="InterPro" id="IPR036052">
    <property type="entry name" value="TrpB-like_PALP_sf"/>
</dbReference>
<evidence type="ECO:0000259" key="3">
    <source>
        <dbReference type="Pfam" id="PF00291"/>
    </source>
</evidence>
<keyword evidence="5" id="KW-1185">Reference proteome</keyword>
<name>A0ABV5I1P1_9RHOB</name>
<reference evidence="4 5" key="1">
    <citation type="submission" date="2024-09" db="EMBL/GenBank/DDBJ databases">
        <authorList>
            <person name="Sun Q."/>
            <person name="Mori K."/>
        </authorList>
    </citation>
    <scope>NUCLEOTIDE SEQUENCE [LARGE SCALE GENOMIC DNA]</scope>
    <source>
        <strain evidence="4 5">CECT 9424</strain>
    </source>
</reference>
<feature type="domain" description="Tryptophan synthase beta chain-like PALP" evidence="3">
    <location>
        <begin position="16"/>
        <end position="306"/>
    </location>
</feature>
<dbReference type="EMBL" id="JBHMEC010000017">
    <property type="protein sequence ID" value="MFB9150615.1"/>
    <property type="molecule type" value="Genomic_DNA"/>
</dbReference>
<evidence type="ECO:0000313" key="4">
    <source>
        <dbReference type="EMBL" id="MFB9150615.1"/>
    </source>
</evidence>
<dbReference type="Pfam" id="PF00291">
    <property type="entry name" value="PALP"/>
    <property type="match status" value="1"/>
</dbReference>
<evidence type="ECO:0000256" key="2">
    <source>
        <dbReference type="ARBA" id="ARBA00022898"/>
    </source>
</evidence>
<protein>
    <submittedName>
        <fullName evidence="4">Threonine/serine dehydratase</fullName>
    </submittedName>
</protein>
<dbReference type="Gene3D" id="3.40.50.1100">
    <property type="match status" value="2"/>
</dbReference>
<dbReference type="SUPFAM" id="SSF53686">
    <property type="entry name" value="Tryptophan synthase beta subunit-like PLP-dependent enzymes"/>
    <property type="match status" value="1"/>
</dbReference>
<dbReference type="CDD" id="cd01562">
    <property type="entry name" value="Thr-dehyd"/>
    <property type="match status" value="1"/>
</dbReference>
<dbReference type="InterPro" id="IPR001926">
    <property type="entry name" value="TrpB-like_PALP"/>
</dbReference>
<dbReference type="Proteomes" id="UP001589670">
    <property type="component" value="Unassembled WGS sequence"/>
</dbReference>
<comment type="cofactor">
    <cofactor evidence="1">
        <name>pyridoxal 5'-phosphate</name>
        <dbReference type="ChEBI" id="CHEBI:597326"/>
    </cofactor>
</comment>
<comment type="caution">
    <text evidence="4">The sequence shown here is derived from an EMBL/GenBank/DDBJ whole genome shotgun (WGS) entry which is preliminary data.</text>
</comment>